<keyword evidence="3" id="KW-1185">Reference proteome</keyword>
<gene>
    <name evidence="2" type="ordered locus">SVI_0519</name>
</gene>
<organism evidence="2 3">
    <name type="scientific">Shewanella violacea (strain JCM 10179 / CIP 106290 / LMG 19151 / DSS12)</name>
    <dbReference type="NCBI Taxonomy" id="637905"/>
    <lineage>
        <taxon>Bacteria</taxon>
        <taxon>Pseudomonadati</taxon>
        <taxon>Pseudomonadota</taxon>
        <taxon>Gammaproteobacteria</taxon>
        <taxon>Alteromonadales</taxon>
        <taxon>Shewanellaceae</taxon>
        <taxon>Shewanella</taxon>
    </lineage>
</organism>
<reference evidence="3" key="1">
    <citation type="journal article" date="2010" name="Mol. Biosyst.">
        <title>Complete genome sequence and comparative analysis of Shewanella violacea, a psychrophilic and piezophilic bacterium from deep sea floor sediments.</title>
        <authorList>
            <person name="Aono E."/>
            <person name="Baba T."/>
            <person name="Ara T."/>
            <person name="Nishi T."/>
            <person name="Nakamichi T."/>
            <person name="Inamoto E."/>
            <person name="Toyonaga H."/>
            <person name="Hasegawa M."/>
            <person name="Takai Y."/>
            <person name="Okumura Y."/>
            <person name="Baba M."/>
            <person name="Tomita M."/>
            <person name="Kato C."/>
            <person name="Oshima T."/>
            <person name="Nakasone K."/>
            <person name="Mori H."/>
        </authorList>
    </citation>
    <scope>NUCLEOTIDE SEQUENCE [LARGE SCALE GENOMIC DNA]</scope>
    <source>
        <strain evidence="3">JCM 10179 / CIP 106290 / LMG 19151 / DSS12</strain>
    </source>
</reference>
<accession>D4ZFP1</accession>
<evidence type="ECO:0000313" key="3">
    <source>
        <dbReference type="Proteomes" id="UP000002350"/>
    </source>
</evidence>
<dbReference type="HOGENOM" id="CLU_2720107_0_0_6"/>
<evidence type="ECO:0000256" key="1">
    <source>
        <dbReference type="SAM" id="MobiDB-lite"/>
    </source>
</evidence>
<sequence length="72" mass="8117">MAQLRINPPRSMGDRQQPDDPQGCGKHDYMDIGGRAKQDARAEEQVSTYHMKEACFACAIYIPHLRVVIFPG</sequence>
<name>D4ZFP1_SHEVD</name>
<evidence type="ECO:0000313" key="2">
    <source>
        <dbReference type="EMBL" id="BAJ00490.1"/>
    </source>
</evidence>
<feature type="region of interest" description="Disordered" evidence="1">
    <location>
        <begin position="1"/>
        <end position="38"/>
    </location>
</feature>
<proteinExistence type="predicted"/>
<dbReference type="EMBL" id="AP011177">
    <property type="protein sequence ID" value="BAJ00490.1"/>
    <property type="molecule type" value="Genomic_DNA"/>
</dbReference>
<dbReference type="Proteomes" id="UP000002350">
    <property type="component" value="Chromosome"/>
</dbReference>
<dbReference type="AlphaFoldDB" id="D4ZFP1"/>
<dbReference type="KEGG" id="svo:SVI_0519"/>
<protein>
    <submittedName>
        <fullName evidence="2">Uncharacterized protein</fullName>
    </submittedName>
</protein>
<feature type="compositionally biased region" description="Basic and acidic residues" evidence="1">
    <location>
        <begin position="25"/>
        <end position="38"/>
    </location>
</feature>